<evidence type="ECO:0000256" key="6">
    <source>
        <dbReference type="RuleBase" id="RU364039"/>
    </source>
</evidence>
<keyword evidence="4 6" id="KW-0963">Cytoplasm</keyword>
<dbReference type="CDD" id="cd05796">
    <property type="entry name" value="Ribosomal_P0_like"/>
    <property type="match status" value="1"/>
</dbReference>
<comment type="subcellular location">
    <subcellularLocation>
        <location evidence="6">Cytoplasm</location>
    </subcellularLocation>
    <subcellularLocation>
        <location evidence="6">Nucleus</location>
        <location evidence="6">Nucleolus</location>
    </subcellularLocation>
</comment>
<reference evidence="8 9" key="1">
    <citation type="submission" date="2024-03" db="EMBL/GenBank/DDBJ databases">
        <authorList>
            <person name="Brejova B."/>
        </authorList>
    </citation>
    <scope>NUCLEOTIDE SEQUENCE [LARGE SCALE GENOMIC DNA]</scope>
    <source>
        <strain evidence="8 9">CBS 14171</strain>
    </source>
</reference>
<keyword evidence="5 6" id="KW-0539">Nucleus</keyword>
<keyword evidence="6" id="KW-0690">Ribosome biogenesis</keyword>
<dbReference type="Pfam" id="PF00466">
    <property type="entry name" value="Ribosomal_L10"/>
    <property type="match status" value="1"/>
</dbReference>
<proteinExistence type="inferred from homology"/>
<evidence type="ECO:0000256" key="2">
    <source>
        <dbReference type="ARBA" id="ARBA00008889"/>
    </source>
</evidence>
<dbReference type="Gene3D" id="3.30.70.1730">
    <property type="match status" value="1"/>
</dbReference>
<evidence type="ECO:0000256" key="4">
    <source>
        <dbReference type="ARBA" id="ARBA00022490"/>
    </source>
</evidence>
<organism evidence="8 9">
    <name type="scientific">Lodderomyces beijingensis</name>
    <dbReference type="NCBI Taxonomy" id="1775926"/>
    <lineage>
        <taxon>Eukaryota</taxon>
        <taxon>Fungi</taxon>
        <taxon>Dikarya</taxon>
        <taxon>Ascomycota</taxon>
        <taxon>Saccharomycotina</taxon>
        <taxon>Pichiomycetes</taxon>
        <taxon>Debaryomycetaceae</taxon>
        <taxon>Candida/Lodderomyces clade</taxon>
        <taxon>Lodderomyces</taxon>
    </lineage>
</organism>
<evidence type="ECO:0000313" key="8">
    <source>
        <dbReference type="EMBL" id="CAK9439943.1"/>
    </source>
</evidence>
<evidence type="ECO:0000256" key="5">
    <source>
        <dbReference type="ARBA" id="ARBA00023242"/>
    </source>
</evidence>
<protein>
    <recommendedName>
        <fullName evidence="6">Ribosome assembly factor mrt4</fullName>
    </recommendedName>
</protein>
<dbReference type="InterPro" id="IPR040637">
    <property type="entry name" value="Ribosomal_uL10-like_insert"/>
</dbReference>
<dbReference type="InterPro" id="IPR043141">
    <property type="entry name" value="Ribosomal_uL10-like_sf"/>
</dbReference>
<dbReference type="EMBL" id="OZ022409">
    <property type="protein sequence ID" value="CAK9439943.1"/>
    <property type="molecule type" value="Genomic_DNA"/>
</dbReference>
<evidence type="ECO:0000256" key="3">
    <source>
        <dbReference type="ARBA" id="ARBA00011117"/>
    </source>
</evidence>
<dbReference type="Proteomes" id="UP001497383">
    <property type="component" value="Chromosome 5"/>
</dbReference>
<evidence type="ECO:0000256" key="1">
    <source>
        <dbReference type="ARBA" id="ARBA00004046"/>
    </source>
</evidence>
<name>A0ABP0ZNU6_9ASCO</name>
<dbReference type="PANTHER" id="PTHR45841:SF1">
    <property type="entry name" value="MRNA TURNOVER PROTEIN 4 HOMOLOG"/>
    <property type="match status" value="1"/>
</dbReference>
<dbReference type="GeneID" id="92209239"/>
<feature type="domain" description="Large ribosomal subunit protein uL10-like insertion" evidence="7">
    <location>
        <begin position="134"/>
        <end position="213"/>
    </location>
</feature>
<keyword evidence="9" id="KW-1185">Reference proteome</keyword>
<evidence type="ECO:0000259" key="7">
    <source>
        <dbReference type="Pfam" id="PF17777"/>
    </source>
</evidence>
<dbReference type="SUPFAM" id="SSF160369">
    <property type="entry name" value="Ribosomal protein L10-like"/>
    <property type="match status" value="1"/>
</dbReference>
<comment type="similarity">
    <text evidence="2 6">Belongs to the universal ribosomal protein uL10 family.</text>
</comment>
<dbReference type="PANTHER" id="PTHR45841">
    <property type="entry name" value="MRNA TURNOVER PROTEIN 4 MRTO4"/>
    <property type="match status" value="1"/>
</dbReference>
<gene>
    <name evidence="8" type="ORF">LODBEIA_P40430</name>
</gene>
<dbReference type="InterPro" id="IPR043164">
    <property type="entry name" value="Ribosomal_uL10-like_insert_sf"/>
</dbReference>
<dbReference type="InterPro" id="IPR051742">
    <property type="entry name" value="Ribosome_Assembly_uL10"/>
</dbReference>
<dbReference type="RefSeq" id="XP_066830981.1">
    <property type="nucleotide sequence ID" value="XM_066974221.1"/>
</dbReference>
<evidence type="ECO:0000313" key="9">
    <source>
        <dbReference type="Proteomes" id="UP001497383"/>
    </source>
</evidence>
<dbReference type="Gene3D" id="3.90.105.20">
    <property type="match status" value="1"/>
</dbReference>
<dbReference type="InterPro" id="IPR001790">
    <property type="entry name" value="Ribosomal_uL10"/>
</dbReference>
<accession>A0ABP0ZNU6</accession>
<dbReference type="Pfam" id="PF17777">
    <property type="entry name" value="RL10P_insert"/>
    <property type="match status" value="1"/>
</dbReference>
<comment type="subunit">
    <text evidence="3 6">Associates with the pre-60S ribosomal particle.</text>
</comment>
<comment type="function">
    <text evidence="1 6">Component of the ribosome assembly machinery. Nuclear paralog of the ribosomal protein P0, it binds pre-60S subunits at an early stage of assembly in the nucleolus, and is replaced by P0 in cytoplasmic pre-60S subunits and mature 80S ribosomes.</text>
</comment>
<sequence>MPKSKRSRLVTLSQTDKKGKESKTKLFDDIRSSLDEFRYLWILQMNDIRTPVLQDIRSDWGESSKLILGKKKVMQKALGETVEEEYQANLASIAKILAKHDGLTPGILFTNEEPQVVKDYFAAYNRKDYSRVKTKAPIRFEVPAGVVYSRGGQIPVEEDVVMSHSLEETLRNKYRMPTKIKSGKIVLEKPYLVCEAGDVLDVRQALILKQFGVALSEFRVPLIGFYDKSSGEAQALDLEEVDAEVDAE</sequence>
<dbReference type="InterPro" id="IPR033867">
    <property type="entry name" value="Mrt4"/>
</dbReference>